<proteinExistence type="predicted"/>
<organism evidence="2 3">
    <name type="scientific">Gryllotalpicola kribbensis</name>
    <dbReference type="NCBI Taxonomy" id="993084"/>
    <lineage>
        <taxon>Bacteria</taxon>
        <taxon>Bacillati</taxon>
        <taxon>Actinomycetota</taxon>
        <taxon>Actinomycetes</taxon>
        <taxon>Micrococcales</taxon>
        <taxon>Microbacteriaceae</taxon>
        <taxon>Gryllotalpicola</taxon>
    </lineage>
</organism>
<dbReference type="Proteomes" id="UP001500213">
    <property type="component" value="Unassembled WGS sequence"/>
</dbReference>
<feature type="transmembrane region" description="Helical" evidence="1">
    <location>
        <begin position="92"/>
        <end position="111"/>
    </location>
</feature>
<dbReference type="RefSeq" id="WP_344773456.1">
    <property type="nucleotide sequence ID" value="NZ_BAABBX010000004.1"/>
</dbReference>
<keyword evidence="1" id="KW-1133">Transmembrane helix</keyword>
<gene>
    <name evidence="2" type="ORF">GCM10022288_04920</name>
</gene>
<evidence type="ECO:0000313" key="2">
    <source>
        <dbReference type="EMBL" id="GAA4184354.1"/>
    </source>
</evidence>
<feature type="transmembrane region" description="Helical" evidence="1">
    <location>
        <begin position="44"/>
        <end position="63"/>
    </location>
</feature>
<sequence length="112" mass="11620">MVGGTVIAGVALLVASLSYASNLALGTLVATRRVDSSGFHWLHHALYICTFVLAAAAVAAGLWRQPLAGWLLLPALVPFALIPFVGTRGVRHPITGLAPAPFYLAAAFALLS</sequence>
<keyword evidence="3" id="KW-1185">Reference proteome</keyword>
<keyword evidence="1" id="KW-0812">Transmembrane</keyword>
<reference evidence="3" key="1">
    <citation type="journal article" date="2019" name="Int. J. Syst. Evol. Microbiol.">
        <title>The Global Catalogue of Microorganisms (GCM) 10K type strain sequencing project: providing services to taxonomists for standard genome sequencing and annotation.</title>
        <authorList>
            <consortium name="The Broad Institute Genomics Platform"/>
            <consortium name="The Broad Institute Genome Sequencing Center for Infectious Disease"/>
            <person name="Wu L."/>
            <person name="Ma J."/>
        </authorList>
    </citation>
    <scope>NUCLEOTIDE SEQUENCE [LARGE SCALE GENOMIC DNA]</scope>
    <source>
        <strain evidence="3">JCM 17593</strain>
    </source>
</reference>
<comment type="caution">
    <text evidence="2">The sequence shown here is derived from an EMBL/GenBank/DDBJ whole genome shotgun (WGS) entry which is preliminary data.</text>
</comment>
<evidence type="ECO:0000313" key="3">
    <source>
        <dbReference type="Proteomes" id="UP001500213"/>
    </source>
</evidence>
<dbReference type="EMBL" id="BAABBX010000004">
    <property type="protein sequence ID" value="GAA4184354.1"/>
    <property type="molecule type" value="Genomic_DNA"/>
</dbReference>
<feature type="transmembrane region" description="Helical" evidence="1">
    <location>
        <begin position="70"/>
        <end position="86"/>
    </location>
</feature>
<name>A0ABP8AI94_9MICO</name>
<evidence type="ECO:0000256" key="1">
    <source>
        <dbReference type="SAM" id="Phobius"/>
    </source>
</evidence>
<evidence type="ECO:0008006" key="4">
    <source>
        <dbReference type="Google" id="ProtNLM"/>
    </source>
</evidence>
<accession>A0ABP8AI94</accession>
<protein>
    <recommendedName>
        <fullName evidence="4">Integral membrane protein</fullName>
    </recommendedName>
</protein>
<keyword evidence="1" id="KW-0472">Membrane</keyword>